<dbReference type="EC" id="2.7.13.3" evidence="3"/>
<dbReference type="InterPro" id="IPR050398">
    <property type="entry name" value="HssS/ArlS-like"/>
</dbReference>
<name>X1JFJ8_9ZZZZ</name>
<evidence type="ECO:0000256" key="2">
    <source>
        <dbReference type="ARBA" id="ARBA00004651"/>
    </source>
</evidence>
<dbReference type="AlphaFoldDB" id="X1JFJ8"/>
<dbReference type="Pfam" id="PF00672">
    <property type="entry name" value="HAMP"/>
    <property type="match status" value="1"/>
</dbReference>
<evidence type="ECO:0000259" key="14">
    <source>
        <dbReference type="PROSITE" id="PS50885"/>
    </source>
</evidence>
<keyword evidence="12" id="KW-0175">Coiled coil</keyword>
<evidence type="ECO:0000256" key="4">
    <source>
        <dbReference type="ARBA" id="ARBA00022475"/>
    </source>
</evidence>
<gene>
    <name evidence="15" type="ORF">S03H2_50837</name>
</gene>
<keyword evidence="7" id="KW-0547">Nucleotide-binding</keyword>
<dbReference type="PANTHER" id="PTHR45528:SF1">
    <property type="entry name" value="SENSOR HISTIDINE KINASE CPXA"/>
    <property type="match status" value="1"/>
</dbReference>
<protein>
    <recommendedName>
        <fullName evidence="3">histidine kinase</fullName>
        <ecNumber evidence="3">2.7.13.3</ecNumber>
    </recommendedName>
</protein>
<evidence type="ECO:0000256" key="5">
    <source>
        <dbReference type="ARBA" id="ARBA00022553"/>
    </source>
</evidence>
<organism evidence="15">
    <name type="scientific">marine sediment metagenome</name>
    <dbReference type="NCBI Taxonomy" id="412755"/>
    <lineage>
        <taxon>unclassified sequences</taxon>
        <taxon>metagenomes</taxon>
        <taxon>ecological metagenomes</taxon>
    </lineage>
</organism>
<evidence type="ECO:0000256" key="11">
    <source>
        <dbReference type="ARBA" id="ARBA00023136"/>
    </source>
</evidence>
<dbReference type="PROSITE" id="PS50885">
    <property type="entry name" value="HAMP"/>
    <property type="match status" value="1"/>
</dbReference>
<keyword evidence="4" id="KW-1003">Cell membrane</keyword>
<dbReference type="SUPFAM" id="SSF158472">
    <property type="entry name" value="HAMP domain-like"/>
    <property type="match status" value="1"/>
</dbReference>
<evidence type="ECO:0000256" key="7">
    <source>
        <dbReference type="ARBA" id="ARBA00022741"/>
    </source>
</evidence>
<feature type="coiled-coil region" evidence="12">
    <location>
        <begin position="202"/>
        <end position="236"/>
    </location>
</feature>
<keyword evidence="8" id="KW-0418">Kinase</keyword>
<feature type="non-terminal residue" evidence="15">
    <location>
        <position position="1"/>
    </location>
</feature>
<evidence type="ECO:0000256" key="6">
    <source>
        <dbReference type="ARBA" id="ARBA00022679"/>
    </source>
</evidence>
<sequence length="261" mass="28738">RINSIMTSDQNWSAVGLGESGETYIVGDDFTLRNQSRFLIEDSENYFKLIDEIGTPLSTIARIRNINSTIGLQEVETEGTVAAQRSLTGTGIFPDYRGVPVLSSYKPLNITNMDWVIMSEIDQAEAFAPIRSLGIKTGLAVGGLIAAIVVMAVLFSRSITRPLEQLTRTANQLADGNLDVEVHCTEQEDEIGVLACSFDVMRLSMKDLIGELEDINRNLEQKVAERTVELELANERVRAVIDSAPDAIITIDSDQNIVIFN</sequence>
<evidence type="ECO:0000313" key="15">
    <source>
        <dbReference type="EMBL" id="GAH68518.1"/>
    </source>
</evidence>
<dbReference type="CDD" id="cd06225">
    <property type="entry name" value="HAMP"/>
    <property type="match status" value="1"/>
</dbReference>
<evidence type="ECO:0000256" key="8">
    <source>
        <dbReference type="ARBA" id="ARBA00022777"/>
    </source>
</evidence>
<accession>X1JFJ8</accession>
<dbReference type="GO" id="GO:0004673">
    <property type="term" value="F:protein histidine kinase activity"/>
    <property type="evidence" value="ECO:0007669"/>
    <property type="project" value="UniProtKB-EC"/>
</dbReference>
<reference evidence="15" key="1">
    <citation type="journal article" date="2014" name="Front. Microbiol.">
        <title>High frequency of phylogenetically diverse reductive dehalogenase-homologous genes in deep subseafloor sedimentary metagenomes.</title>
        <authorList>
            <person name="Kawai M."/>
            <person name="Futagami T."/>
            <person name="Toyoda A."/>
            <person name="Takaki Y."/>
            <person name="Nishi S."/>
            <person name="Hori S."/>
            <person name="Arai W."/>
            <person name="Tsubouchi T."/>
            <person name="Morono Y."/>
            <person name="Uchiyama I."/>
            <person name="Ito T."/>
            <person name="Fujiyama A."/>
            <person name="Inagaki F."/>
            <person name="Takami H."/>
        </authorList>
    </citation>
    <scope>NUCLEOTIDE SEQUENCE</scope>
    <source>
        <strain evidence="15">Expedition CK06-06</strain>
    </source>
</reference>
<keyword evidence="9" id="KW-0067">ATP-binding</keyword>
<dbReference type="EMBL" id="BARU01032215">
    <property type="protein sequence ID" value="GAH68518.1"/>
    <property type="molecule type" value="Genomic_DNA"/>
</dbReference>
<keyword evidence="13" id="KW-0812">Transmembrane</keyword>
<dbReference type="GO" id="GO:0005886">
    <property type="term" value="C:plasma membrane"/>
    <property type="evidence" value="ECO:0007669"/>
    <property type="project" value="UniProtKB-SubCell"/>
</dbReference>
<comment type="catalytic activity">
    <reaction evidence="1">
        <text>ATP + protein L-histidine = ADP + protein N-phospho-L-histidine.</text>
        <dbReference type="EC" id="2.7.13.3"/>
    </reaction>
</comment>
<keyword evidence="6" id="KW-0808">Transferase</keyword>
<comment type="subcellular location">
    <subcellularLocation>
        <location evidence="2">Cell membrane</location>
        <topology evidence="2">Multi-pass membrane protein</topology>
    </subcellularLocation>
</comment>
<dbReference type="GO" id="GO:0000160">
    <property type="term" value="P:phosphorelay signal transduction system"/>
    <property type="evidence" value="ECO:0007669"/>
    <property type="project" value="UniProtKB-KW"/>
</dbReference>
<dbReference type="InterPro" id="IPR003660">
    <property type="entry name" value="HAMP_dom"/>
</dbReference>
<keyword evidence="13" id="KW-1133">Transmembrane helix</keyword>
<evidence type="ECO:0000256" key="9">
    <source>
        <dbReference type="ARBA" id="ARBA00022840"/>
    </source>
</evidence>
<proteinExistence type="predicted"/>
<dbReference type="Gene3D" id="3.30.450.20">
    <property type="entry name" value="PAS domain"/>
    <property type="match status" value="1"/>
</dbReference>
<evidence type="ECO:0000256" key="1">
    <source>
        <dbReference type="ARBA" id="ARBA00000085"/>
    </source>
</evidence>
<evidence type="ECO:0000256" key="13">
    <source>
        <dbReference type="SAM" id="Phobius"/>
    </source>
</evidence>
<evidence type="ECO:0000256" key="3">
    <source>
        <dbReference type="ARBA" id="ARBA00012438"/>
    </source>
</evidence>
<feature type="transmembrane region" description="Helical" evidence="13">
    <location>
        <begin position="133"/>
        <end position="155"/>
    </location>
</feature>
<keyword evidence="10" id="KW-0902">Two-component regulatory system</keyword>
<dbReference type="Gene3D" id="1.10.8.500">
    <property type="entry name" value="HAMP domain in histidine kinase"/>
    <property type="match status" value="1"/>
</dbReference>
<dbReference type="GO" id="GO:0005524">
    <property type="term" value="F:ATP binding"/>
    <property type="evidence" value="ECO:0007669"/>
    <property type="project" value="UniProtKB-KW"/>
</dbReference>
<dbReference type="PANTHER" id="PTHR45528">
    <property type="entry name" value="SENSOR HISTIDINE KINASE CPXA"/>
    <property type="match status" value="1"/>
</dbReference>
<feature type="non-terminal residue" evidence="15">
    <location>
        <position position="261"/>
    </location>
</feature>
<comment type="caution">
    <text evidence="15">The sequence shown here is derived from an EMBL/GenBank/DDBJ whole genome shotgun (WGS) entry which is preliminary data.</text>
</comment>
<dbReference type="SMART" id="SM00304">
    <property type="entry name" value="HAMP"/>
    <property type="match status" value="1"/>
</dbReference>
<keyword evidence="5" id="KW-0597">Phosphoprotein</keyword>
<feature type="domain" description="HAMP" evidence="14">
    <location>
        <begin position="157"/>
        <end position="210"/>
    </location>
</feature>
<evidence type="ECO:0000256" key="12">
    <source>
        <dbReference type="SAM" id="Coils"/>
    </source>
</evidence>
<evidence type="ECO:0000256" key="10">
    <source>
        <dbReference type="ARBA" id="ARBA00023012"/>
    </source>
</evidence>
<keyword evidence="11 13" id="KW-0472">Membrane</keyword>